<dbReference type="EMBL" id="QTSX02002852">
    <property type="protein sequence ID" value="KAJ9074596.1"/>
    <property type="molecule type" value="Genomic_DNA"/>
</dbReference>
<organism evidence="1 2">
    <name type="scientific">Entomophthora muscae</name>
    <dbReference type="NCBI Taxonomy" id="34485"/>
    <lineage>
        <taxon>Eukaryota</taxon>
        <taxon>Fungi</taxon>
        <taxon>Fungi incertae sedis</taxon>
        <taxon>Zoopagomycota</taxon>
        <taxon>Entomophthoromycotina</taxon>
        <taxon>Entomophthoromycetes</taxon>
        <taxon>Entomophthorales</taxon>
        <taxon>Entomophthoraceae</taxon>
        <taxon>Entomophthora</taxon>
    </lineage>
</organism>
<reference evidence="1" key="1">
    <citation type="submission" date="2022-04" db="EMBL/GenBank/DDBJ databases">
        <title>Genome of the entomopathogenic fungus Entomophthora muscae.</title>
        <authorList>
            <person name="Elya C."/>
            <person name="Lovett B.R."/>
            <person name="Lee E."/>
            <person name="Macias A.M."/>
            <person name="Hajek A.E."/>
            <person name="De Bivort B.L."/>
            <person name="Kasson M.T."/>
            <person name="De Fine Licht H.H."/>
            <person name="Stajich J.E."/>
        </authorList>
    </citation>
    <scope>NUCLEOTIDE SEQUENCE</scope>
    <source>
        <strain evidence="1">Berkeley</strain>
    </source>
</reference>
<comment type="caution">
    <text evidence="1">The sequence shown here is derived from an EMBL/GenBank/DDBJ whole genome shotgun (WGS) entry which is preliminary data.</text>
</comment>
<protein>
    <submittedName>
        <fullName evidence="1">Platinum sensitivity protein</fullName>
    </submittedName>
</protein>
<evidence type="ECO:0000313" key="1">
    <source>
        <dbReference type="EMBL" id="KAJ9074596.1"/>
    </source>
</evidence>
<gene>
    <name evidence="1" type="primary">PSY2_2</name>
    <name evidence="1" type="ORF">DSO57_1004736</name>
</gene>
<keyword evidence="2" id="KW-1185">Reference proteome</keyword>
<evidence type="ECO:0000313" key="2">
    <source>
        <dbReference type="Proteomes" id="UP001165960"/>
    </source>
</evidence>
<name>A0ACC2TJC5_9FUNG</name>
<proteinExistence type="predicted"/>
<accession>A0ACC2TJC5</accession>
<dbReference type="Proteomes" id="UP001165960">
    <property type="component" value="Unassembled WGS sequence"/>
</dbReference>
<sequence>MKLGYRKYLEDASRFRQVIEISSPEILRRIHESFRLSYLKETVLSRSLDESLGSRLAALIGRRNRDVINFMVTHNDYLGRVFNLLDDDETLVSKKRDAILFTQHLCTLAKGEPPALVATLFRILSQKGLLPIFRFASRDTDVKVRAIGIEIVSTVVDYDPSQVRAIINSHPQGQAFLNQLVEAFLAESSASVINQYADMLRSLLILHGSAVNPSFSNLAGADLTGNRRRDPDLDIFVGIFYERYMPRLISPVLLLSEDMLNPTLKLNKKQEASVLAVCELMITFLRAHVERCRFFLLGSDFLIKAGLLLHTPAGHVKLAVLRLYRAGLCSKDQLFHKFLIKKDLFKKVFELYLSTNNANNLINSACLELFDCVLKVDSPALVKYFKDTFNQELYDNRHIRIFEEFFRRTPDTAELSGDTIPLESPGCPRPRDGQADLEEERYFDADDDDEDEESASSGPSDPASPVLPPKRRRSVEEDDEDEAFLILASASKPLKRVPSFQTKHSPALSSPTPTPTPTASSQSSDGSPREEVTSPRATRDSSSPQPRLESPDFTESQKERILHYEEEESKVHIEATPPMDDSDLEDISDDLSKSLGEGSETSQSQDGSGSLEEVSATDSKAESEGSIPTASSDGAPNSTGGSPNDPADLPTGESHRLASESKASHTKRDRSPEGAQTVARQKVMGSESIDVQGHKRSCSPEFSSDKPQPATTPEVS</sequence>